<evidence type="ECO:0000313" key="17">
    <source>
        <dbReference type="EMBL" id="RCS56479.1"/>
    </source>
</evidence>
<dbReference type="InterPro" id="IPR002629">
    <property type="entry name" value="Met_Synth_C/arc"/>
</dbReference>
<evidence type="ECO:0000256" key="11">
    <source>
        <dbReference type="HAMAP-Rule" id="MF_00172"/>
    </source>
</evidence>
<evidence type="ECO:0000256" key="5">
    <source>
        <dbReference type="ARBA" id="ARBA00022605"/>
    </source>
</evidence>
<dbReference type="Gene3D" id="3.20.20.210">
    <property type="match status" value="2"/>
</dbReference>
<keyword evidence="10 11" id="KW-0486">Methionine biosynthesis</keyword>
<feature type="binding site" evidence="11 12">
    <location>
        <position position="604"/>
    </location>
    <ligand>
        <name>L-methionine</name>
        <dbReference type="ChEBI" id="CHEBI:57844"/>
    </ligand>
</feature>
<dbReference type="InterPro" id="IPR013215">
    <property type="entry name" value="Cbl-indep_Met_Synth_N"/>
</dbReference>
<feature type="binding site" evidence="12">
    <location>
        <position position="27"/>
    </location>
    <ligand>
        <name>5-methyltetrahydropteroyltri-L-glutamate</name>
        <dbReference type="ChEBI" id="CHEBI:58207"/>
    </ligand>
</feature>
<feature type="binding site" evidence="13">
    <location>
        <position position="670"/>
    </location>
    <ligand>
        <name>Zn(2+)</name>
        <dbReference type="ChEBI" id="CHEBI:29105"/>
        <label>1</label>
        <note>catalytic</note>
    </ligand>
</feature>
<dbReference type="NCBIfam" id="TIGR01371">
    <property type="entry name" value="met_syn_B12ind"/>
    <property type="match status" value="1"/>
</dbReference>
<dbReference type="GO" id="GO:0008270">
    <property type="term" value="F:zinc ion binding"/>
    <property type="evidence" value="ECO:0007669"/>
    <property type="project" value="InterPro"/>
</dbReference>
<name>A0A368L081_9BURK</name>
<keyword evidence="18" id="KW-1185">Reference proteome</keyword>
<feature type="binding site" evidence="11 12">
    <location>
        <begin position="436"/>
        <end position="438"/>
    </location>
    <ligand>
        <name>L-homocysteine</name>
        <dbReference type="ChEBI" id="CHEBI:58199"/>
    </ligand>
</feature>
<evidence type="ECO:0000256" key="6">
    <source>
        <dbReference type="ARBA" id="ARBA00022679"/>
    </source>
</evidence>
<proteinExistence type="inferred from homology"/>
<feature type="binding site" evidence="11 12">
    <location>
        <position position="604"/>
    </location>
    <ligand>
        <name>L-homocysteine</name>
        <dbReference type="ChEBI" id="CHEBI:58199"/>
    </ligand>
</feature>
<dbReference type="HAMAP" id="MF_00172">
    <property type="entry name" value="Meth_synth"/>
    <property type="match status" value="1"/>
</dbReference>
<evidence type="ECO:0000256" key="14">
    <source>
        <dbReference type="PIRSR" id="PIRSR000382-3"/>
    </source>
</evidence>
<gene>
    <name evidence="11" type="primary">metE</name>
    <name evidence="17" type="ORF">DU000_12180</name>
</gene>
<evidence type="ECO:0000256" key="3">
    <source>
        <dbReference type="ARBA" id="ARBA00009553"/>
    </source>
</evidence>
<comment type="pathway">
    <text evidence="2 11">Amino-acid biosynthesis; L-methionine biosynthesis via de novo pathway; L-methionine from L-homocysteine (MetE route): step 1/1.</text>
</comment>
<keyword evidence="7 11" id="KW-0479">Metal-binding</keyword>
<evidence type="ECO:0000256" key="10">
    <source>
        <dbReference type="ARBA" id="ARBA00023167"/>
    </source>
</evidence>
<comment type="catalytic activity">
    <reaction evidence="11">
        <text>5-methyltetrahydropteroyltri-L-glutamate + L-homocysteine = tetrahydropteroyltri-L-glutamate + L-methionine</text>
        <dbReference type="Rhea" id="RHEA:21196"/>
        <dbReference type="ChEBI" id="CHEBI:57844"/>
        <dbReference type="ChEBI" id="CHEBI:58140"/>
        <dbReference type="ChEBI" id="CHEBI:58199"/>
        <dbReference type="ChEBI" id="CHEBI:58207"/>
        <dbReference type="EC" id="2.1.1.14"/>
    </reaction>
</comment>
<reference evidence="17 18" key="1">
    <citation type="journal article" date="2018" name="Int. J. Syst. Evol. Microbiol.">
        <title>Parvibium lacunae gen. nov., sp. nov., a new member of the family Alcaligenaceae isolated from a freshwater pond.</title>
        <authorList>
            <person name="Chen W.M."/>
            <person name="Xie P.B."/>
            <person name="Hsu M.Y."/>
            <person name="Sheu S.Y."/>
        </authorList>
    </citation>
    <scope>NUCLEOTIDE SEQUENCE [LARGE SCALE GENOMIC DNA]</scope>
    <source>
        <strain evidence="17 18">KMB9</strain>
    </source>
</reference>
<feature type="binding site" evidence="13">
    <location>
        <position position="648"/>
    </location>
    <ligand>
        <name>Zn(2+)</name>
        <dbReference type="ChEBI" id="CHEBI:29105"/>
        <label>1</label>
        <note>catalytic</note>
    </ligand>
</feature>
<dbReference type="OrthoDB" id="244285at2"/>
<feature type="domain" description="Cobalamin-independent methionine synthase MetE N-terminal" evidence="16">
    <location>
        <begin position="12"/>
        <end position="316"/>
    </location>
</feature>
<feature type="binding site" evidence="11 12">
    <location>
        <position position="489"/>
    </location>
    <ligand>
        <name>L-methionine</name>
        <dbReference type="ChEBI" id="CHEBI:57844"/>
    </ligand>
</feature>
<evidence type="ECO:0000256" key="8">
    <source>
        <dbReference type="ARBA" id="ARBA00022737"/>
    </source>
</evidence>
<dbReference type="Pfam" id="PF08267">
    <property type="entry name" value="Meth_synt_1"/>
    <property type="match status" value="1"/>
</dbReference>
<dbReference type="CDD" id="cd03312">
    <property type="entry name" value="CIMS_N_terminal_like"/>
    <property type="match status" value="1"/>
</dbReference>
<accession>A0A368L081</accession>
<feature type="binding site" evidence="13">
    <location>
        <position position="731"/>
    </location>
    <ligand>
        <name>Zn(2+)</name>
        <dbReference type="ChEBI" id="CHEBI:29105"/>
        <label>1</label>
        <note>catalytic</note>
    </ligand>
</feature>
<dbReference type="EC" id="2.1.1.14" evidence="11"/>
<feature type="binding site" evidence="11">
    <location>
        <position position="489"/>
    </location>
    <ligand>
        <name>L-homocysteine</name>
        <dbReference type="ChEBI" id="CHEBI:58199"/>
    </ligand>
</feature>
<comment type="cofactor">
    <cofactor evidence="11">
        <name>Zn(2+)</name>
        <dbReference type="ChEBI" id="CHEBI:29105"/>
    </cofactor>
    <text evidence="11">Binds 1 zinc ion per subunit.</text>
</comment>
<evidence type="ECO:0000259" key="16">
    <source>
        <dbReference type="Pfam" id="PF08267"/>
    </source>
</evidence>
<feature type="domain" description="Cobalamin-independent methionine synthase MetE C-terminal/archaeal" evidence="15">
    <location>
        <begin position="431"/>
        <end position="753"/>
    </location>
</feature>
<dbReference type="CDD" id="cd03311">
    <property type="entry name" value="CIMS_C_terminal_like"/>
    <property type="match status" value="1"/>
</dbReference>
<keyword evidence="8 11" id="KW-0677">Repeat</keyword>
<comment type="caution">
    <text evidence="17">The sequence shown here is derived from an EMBL/GenBank/DDBJ whole genome shotgun (WGS) entry which is preliminary data.</text>
</comment>
<dbReference type="PANTHER" id="PTHR30519">
    <property type="entry name" value="5-METHYLTETRAHYDROPTEROYLTRIGLUTAMATE--HOMOCYSTEINE METHYLTRANSFERASE"/>
    <property type="match status" value="1"/>
</dbReference>
<dbReference type="GO" id="GO:0009086">
    <property type="term" value="P:methionine biosynthetic process"/>
    <property type="evidence" value="ECO:0007669"/>
    <property type="project" value="UniProtKB-UniRule"/>
</dbReference>
<feature type="binding site" evidence="11">
    <location>
        <position position="731"/>
    </location>
    <ligand>
        <name>Zn(2+)</name>
        <dbReference type="ChEBI" id="CHEBI:29105"/>
        <note>catalytic</note>
    </ligand>
</feature>
<evidence type="ECO:0000259" key="15">
    <source>
        <dbReference type="Pfam" id="PF01717"/>
    </source>
</evidence>
<dbReference type="SUPFAM" id="SSF51726">
    <property type="entry name" value="UROD/MetE-like"/>
    <property type="match status" value="2"/>
</dbReference>
<evidence type="ECO:0000256" key="2">
    <source>
        <dbReference type="ARBA" id="ARBA00004681"/>
    </source>
</evidence>
<keyword evidence="5 11" id="KW-0028">Amino-acid biosynthesis</keyword>
<feature type="binding site" evidence="11">
    <location>
        <position position="610"/>
    </location>
    <ligand>
        <name>5-methyltetrahydropteroyltri-L-glutamate</name>
        <dbReference type="ChEBI" id="CHEBI:58207"/>
    </ligand>
</feature>
<feature type="binding site" evidence="11">
    <location>
        <position position="120"/>
    </location>
    <ligand>
        <name>5-methyltetrahydropteroyltri-L-glutamate</name>
        <dbReference type="ChEBI" id="CHEBI:58207"/>
    </ligand>
</feature>
<protein>
    <recommendedName>
        <fullName evidence="11">5-methyltetrahydropteroyltriglutamate--homocysteine methyltransferase</fullName>
        <ecNumber evidence="11">2.1.1.14</ecNumber>
    </recommendedName>
    <alternativeName>
        <fullName evidence="11">Cobalamin-independent methionine synthase</fullName>
    </alternativeName>
    <alternativeName>
        <fullName evidence="11">Methionine synthase, vitamin-B12 independent isozyme</fullName>
    </alternativeName>
</protein>
<dbReference type="NCBIfam" id="NF003556">
    <property type="entry name" value="PRK05222.1"/>
    <property type="match status" value="1"/>
</dbReference>
<dbReference type="PIRSF" id="PIRSF000382">
    <property type="entry name" value="MeTrfase_B12_ind"/>
    <property type="match status" value="1"/>
</dbReference>
<feature type="binding site" evidence="12">
    <location>
        <position position="125"/>
    </location>
    <ligand>
        <name>5-methyltetrahydropteroyltri-L-glutamate</name>
        <dbReference type="ChEBI" id="CHEBI:58207"/>
    </ligand>
</feature>
<dbReference type="FunFam" id="3.20.20.210:FF:000002">
    <property type="entry name" value="5-methyltetrahydropteroyltriglutamate--homocysteine methyltransferase"/>
    <property type="match status" value="1"/>
</dbReference>
<feature type="binding site" evidence="13">
    <location>
        <position position="646"/>
    </location>
    <ligand>
        <name>Zn(2+)</name>
        <dbReference type="ChEBI" id="CHEBI:29105"/>
        <label>1</label>
        <note>catalytic</note>
    </ligand>
</feature>
<evidence type="ECO:0000256" key="1">
    <source>
        <dbReference type="ARBA" id="ARBA00002777"/>
    </source>
</evidence>
<dbReference type="UniPathway" id="UPA00051">
    <property type="reaction ID" value="UER00082"/>
</dbReference>
<evidence type="ECO:0000256" key="7">
    <source>
        <dbReference type="ARBA" id="ARBA00022723"/>
    </source>
</evidence>
<dbReference type="RefSeq" id="WP_114403688.1">
    <property type="nucleotide sequence ID" value="NZ_QPGB01000007.1"/>
</dbReference>
<dbReference type="Pfam" id="PF01717">
    <property type="entry name" value="Meth_synt_2"/>
    <property type="match status" value="1"/>
</dbReference>
<evidence type="ECO:0000256" key="12">
    <source>
        <dbReference type="PIRSR" id="PIRSR000382-1"/>
    </source>
</evidence>
<dbReference type="GO" id="GO:0032259">
    <property type="term" value="P:methylation"/>
    <property type="evidence" value="ECO:0007669"/>
    <property type="project" value="UniProtKB-KW"/>
</dbReference>
<evidence type="ECO:0000256" key="9">
    <source>
        <dbReference type="ARBA" id="ARBA00022833"/>
    </source>
</evidence>
<feature type="binding site" evidence="11">
    <location>
        <position position="670"/>
    </location>
    <ligand>
        <name>Zn(2+)</name>
        <dbReference type="ChEBI" id="CHEBI:29105"/>
        <note>catalytic</note>
    </ligand>
</feature>
<dbReference type="Proteomes" id="UP000252357">
    <property type="component" value="Unassembled WGS sequence"/>
</dbReference>
<comment type="function">
    <text evidence="1 11">Catalyzes the transfer of a methyl group from 5-methyltetrahydrofolate to homocysteine resulting in methionine formation.</text>
</comment>
<keyword evidence="6 11" id="KW-0808">Transferase</keyword>
<feature type="binding site" evidence="11 12">
    <location>
        <begin position="520"/>
        <end position="521"/>
    </location>
    <ligand>
        <name>5-methyltetrahydropteroyltri-L-glutamate</name>
        <dbReference type="ChEBI" id="CHEBI:58207"/>
    </ligand>
</feature>
<evidence type="ECO:0000256" key="4">
    <source>
        <dbReference type="ARBA" id="ARBA00022603"/>
    </source>
</evidence>
<keyword evidence="9 11" id="KW-0862">Zinc</keyword>
<comment type="similarity">
    <text evidence="3 11">Belongs to the vitamin-B12 independent methionine synthase family.</text>
</comment>
<sequence length="775" mass="86867">MTQLQALTNVKAHVLGAARIGAQRELKFAMEQFWRGEIGAEELEAVGAAIRADNWQRQKAAGLDFLTVGDFAWYDHVLQTCALFGALPGRFGFHPAQLDLKTYFQYARGNTEQFAMEMTKWFDTNYHYIVPEWSVNTQFGLHAERLLAQVAEAQQYATPIKLVLLGPVSLLALGKEKSADFDRWTLLPALLAQYKKLLVCLQEVGVSWVQIDEPYLVLEESKARLPQVEAAYAALQSSPVPLLLTTYFETVENLPALARLPVAGLHVDAVRAPQQVAQVFAQWPQDKVLSLGVVDGRNIWRQDVANILTKVQDWAKARKHLWLGSSCSLLHVPVDLASEHKLDATLKSWLAFGQQKLEELAFLRNAIKGEVDQRFLAAASQARAERAHSARIHNPLVAQRLAQVSASDAERAQPYAQRQAQQQARLNLPLFPTTTIGSFPQTAAIRQARKANKQGQLSQLDYLHAMRAEIAEAVAQQERYGLDVLVHGEAERNDMVEYFGEQLWGYAFTEYGWVQSYGSRCVKPPIIYGDVYRPEAMTVSWTAYAQSLTSKPMKGMLTGPVTMLQWSFVRDDQPRSATAKQIALAIRDEVVDLEKAGIAVIQIDEPAFREGLPLKQSVWQDYLNWAVEAFKLSACGVRDETQIHTHMCYSEFNDILPAIAALDADVITIETSRSDMELLRGFGDFAYPNEIGPGVYDIHSPRVPQVDEMVNLLEKAVQVIPAERLWVNPDCGLKTRRWEEVAPALQNMVAACQQLRTRWQGQVKSAPSLETSPSF</sequence>
<feature type="binding site" evidence="11">
    <location>
        <position position="646"/>
    </location>
    <ligand>
        <name>Zn(2+)</name>
        <dbReference type="ChEBI" id="CHEBI:29105"/>
        <note>catalytic</note>
    </ligand>
</feature>
<dbReference type="InterPro" id="IPR006276">
    <property type="entry name" value="Cobalamin-indep_Met_synthase"/>
</dbReference>
<feature type="active site" description="Proton donor" evidence="11 14">
    <location>
        <position position="699"/>
    </location>
</feature>
<evidence type="ECO:0000313" key="18">
    <source>
        <dbReference type="Proteomes" id="UP000252357"/>
    </source>
</evidence>
<feature type="binding site" evidence="11 12">
    <location>
        <begin position="436"/>
        <end position="438"/>
    </location>
    <ligand>
        <name>L-methionine</name>
        <dbReference type="ChEBI" id="CHEBI:57844"/>
    </ligand>
</feature>
<feature type="binding site" evidence="11 12">
    <location>
        <position position="566"/>
    </location>
    <ligand>
        <name>5-methyltetrahydropteroyltri-L-glutamate</name>
        <dbReference type="ChEBI" id="CHEBI:58207"/>
    </ligand>
</feature>
<comment type="cofactor">
    <cofactor evidence="13">
        <name>Zn(2+)</name>
        <dbReference type="ChEBI" id="CHEBI:29105"/>
    </cofactor>
    <text evidence="13">Binds 2 Zn(2+) ions per subunit.</text>
</comment>
<feature type="binding site" evidence="11">
    <location>
        <position position="648"/>
    </location>
    <ligand>
        <name>Zn(2+)</name>
        <dbReference type="ChEBI" id="CHEBI:29105"/>
        <note>catalytic</note>
    </ligand>
</feature>
<organism evidence="17 18">
    <name type="scientific">Parvibium lacunae</name>
    <dbReference type="NCBI Taxonomy" id="1888893"/>
    <lineage>
        <taxon>Bacteria</taxon>
        <taxon>Pseudomonadati</taxon>
        <taxon>Pseudomonadota</taxon>
        <taxon>Betaproteobacteria</taxon>
        <taxon>Burkholderiales</taxon>
        <taxon>Alcaligenaceae</taxon>
        <taxon>Parvibium</taxon>
    </lineage>
</organism>
<dbReference type="InterPro" id="IPR038071">
    <property type="entry name" value="UROD/MetE-like_sf"/>
</dbReference>
<keyword evidence="4 11" id="KW-0489">Methyltransferase</keyword>
<evidence type="ECO:0000256" key="13">
    <source>
        <dbReference type="PIRSR" id="PIRSR000382-2"/>
    </source>
</evidence>
<dbReference type="EMBL" id="QPGB01000007">
    <property type="protein sequence ID" value="RCS56479.1"/>
    <property type="molecule type" value="Genomic_DNA"/>
</dbReference>
<feature type="binding site" evidence="11">
    <location>
        <begin position="24"/>
        <end position="27"/>
    </location>
    <ligand>
        <name>5-methyltetrahydropteroyltri-L-glutamate</name>
        <dbReference type="ChEBI" id="CHEBI:58207"/>
    </ligand>
</feature>
<dbReference type="AlphaFoldDB" id="A0A368L081"/>
<dbReference type="GO" id="GO:0003871">
    <property type="term" value="F:5-methyltetrahydropteroyltriglutamate-homocysteine S-methyltransferase activity"/>
    <property type="evidence" value="ECO:0007669"/>
    <property type="project" value="UniProtKB-UniRule"/>
</dbReference>